<dbReference type="eggNOG" id="KOG0504">
    <property type="taxonomic scope" value="Eukaryota"/>
</dbReference>
<evidence type="ECO:0000313" key="2">
    <source>
        <dbReference type="Proteomes" id="UP000008983"/>
    </source>
</evidence>
<dbReference type="InterPro" id="IPR036770">
    <property type="entry name" value="Ankyrin_rpt-contain_sf"/>
</dbReference>
<proteinExistence type="predicted"/>
<keyword evidence="2" id="KW-1185">Reference proteome</keyword>
<dbReference type="GeneID" id="14904245"/>
<sequence length="174" mass="20033">MVIFQDIFPNTLNNIFSWDTFEKLPKSGNTDVFGLTNPIRFKSYSAWHVKQKSSYPHTRRYILMRGILENDINVVKDALDHGFCINSSVDLKYGFNALTLAATLDKTAILQYLHLRGGNVDGFDLTGNTPLMHAVKSWNFESIKILVEKFLKYPFNNFKGIYRANFVNFDIIKP</sequence>
<dbReference type="Gene3D" id="1.25.40.20">
    <property type="entry name" value="Ankyrin repeat-containing domain"/>
    <property type="match status" value="1"/>
</dbReference>
<dbReference type="SMART" id="SM00248">
    <property type="entry name" value="ANK"/>
    <property type="match status" value="3"/>
</dbReference>
<evidence type="ECO:0008006" key="3">
    <source>
        <dbReference type="Google" id="ProtNLM"/>
    </source>
</evidence>
<dbReference type="Pfam" id="PF12796">
    <property type="entry name" value="Ank_2"/>
    <property type="match status" value="1"/>
</dbReference>
<evidence type="ECO:0000313" key="1">
    <source>
        <dbReference type="EMBL" id="EGR28169.1"/>
    </source>
</evidence>
<reference evidence="1 2" key="1">
    <citation type="submission" date="2011-07" db="EMBL/GenBank/DDBJ databases">
        <authorList>
            <person name="Coyne R."/>
            <person name="Brami D."/>
            <person name="Johnson J."/>
            <person name="Hostetler J."/>
            <person name="Hannick L."/>
            <person name="Clark T."/>
            <person name="Cassidy-Hanley D."/>
            <person name="Inman J."/>
        </authorList>
    </citation>
    <scope>NUCLEOTIDE SEQUENCE [LARGE SCALE GENOMIC DNA]</scope>
    <source>
        <strain evidence="1 2">G5</strain>
    </source>
</reference>
<dbReference type="EMBL" id="GL984283">
    <property type="protein sequence ID" value="EGR28169.1"/>
    <property type="molecule type" value="Genomic_DNA"/>
</dbReference>
<dbReference type="InParanoid" id="G0R2Y5"/>
<organism evidence="1 2">
    <name type="scientific">Ichthyophthirius multifiliis</name>
    <name type="common">White spot disease agent</name>
    <name type="synonym">Ich</name>
    <dbReference type="NCBI Taxonomy" id="5932"/>
    <lineage>
        <taxon>Eukaryota</taxon>
        <taxon>Sar</taxon>
        <taxon>Alveolata</taxon>
        <taxon>Ciliophora</taxon>
        <taxon>Intramacronucleata</taxon>
        <taxon>Oligohymenophorea</taxon>
        <taxon>Hymenostomatida</taxon>
        <taxon>Ophryoglenina</taxon>
        <taxon>Ichthyophthirius</taxon>
    </lineage>
</organism>
<dbReference type="AlphaFoldDB" id="G0R2Y5"/>
<dbReference type="OrthoDB" id="283141at2759"/>
<dbReference type="RefSeq" id="XP_004027514.1">
    <property type="nucleotide sequence ID" value="XM_004027465.1"/>
</dbReference>
<dbReference type="SUPFAM" id="SSF48403">
    <property type="entry name" value="Ankyrin repeat"/>
    <property type="match status" value="1"/>
</dbReference>
<dbReference type="InterPro" id="IPR002110">
    <property type="entry name" value="Ankyrin_rpt"/>
</dbReference>
<name>G0R2Y5_ICHMU</name>
<gene>
    <name evidence="1" type="ORF">IMG5_181740</name>
</gene>
<dbReference type="Proteomes" id="UP000008983">
    <property type="component" value="Unassembled WGS sequence"/>
</dbReference>
<protein>
    <recommendedName>
        <fullName evidence="3">Ankyrin repeat protein</fullName>
    </recommendedName>
</protein>
<accession>G0R2Y5</accession>